<dbReference type="AlphaFoldDB" id="A0A6J8C7I7"/>
<evidence type="ECO:0000256" key="1">
    <source>
        <dbReference type="SAM" id="Phobius"/>
    </source>
</evidence>
<dbReference type="GO" id="GO:0016020">
    <property type="term" value="C:membrane"/>
    <property type="evidence" value="ECO:0007669"/>
    <property type="project" value="UniProtKB-SubCell"/>
</dbReference>
<dbReference type="EMBL" id="CACVKT020004665">
    <property type="protein sequence ID" value="CAC5391124.1"/>
    <property type="molecule type" value="Genomic_DNA"/>
</dbReference>
<feature type="transmembrane region" description="Helical" evidence="1">
    <location>
        <begin position="48"/>
        <end position="67"/>
    </location>
</feature>
<keyword evidence="3" id="KW-1185">Reference proteome</keyword>
<evidence type="ECO:0000313" key="3">
    <source>
        <dbReference type="Proteomes" id="UP000507470"/>
    </source>
</evidence>
<name>A0A6J8C7I7_MYTCO</name>
<evidence type="ECO:0000313" key="2">
    <source>
        <dbReference type="EMBL" id="CAC5391124.1"/>
    </source>
</evidence>
<feature type="transmembrane region" description="Helical" evidence="1">
    <location>
        <begin position="88"/>
        <end position="111"/>
    </location>
</feature>
<accession>A0A6J8C7I7</accession>
<keyword evidence="1" id="KW-0472">Membrane</keyword>
<gene>
    <name evidence="2" type="ORF">MCOR_26160</name>
</gene>
<keyword evidence="1" id="KW-0812">Transmembrane</keyword>
<keyword evidence="1" id="KW-1133">Transmembrane helix</keyword>
<sequence>MSYIKDDYSKELKIIHTKVNPSLTENSNSPRKLNKQPEKLQDLRVPSIIVLFIFNNIFGFLAYHFSVSSKNEWRKQNYKKAKENFKSSLTYLLIGILLGLTTYSLLIALYVNHKHLFCSVGNDLHIQNVVENRNGCGGKCVKTNFISINSSGILQTLVRSDGTTTFSLFSLVNDTSLTSNDTTLFVATEMTKVFNFTATNELCKSDEMTTMEIWNTSLITATDQTEPTVSSGTTTITNILDTLSTT</sequence>
<dbReference type="OrthoDB" id="10409969at2759"/>
<protein>
    <submittedName>
        <fullName evidence="2">Uncharacterized protein</fullName>
    </submittedName>
</protein>
<organism evidence="2 3">
    <name type="scientific">Mytilus coruscus</name>
    <name type="common">Sea mussel</name>
    <dbReference type="NCBI Taxonomy" id="42192"/>
    <lineage>
        <taxon>Eukaryota</taxon>
        <taxon>Metazoa</taxon>
        <taxon>Spiralia</taxon>
        <taxon>Lophotrochozoa</taxon>
        <taxon>Mollusca</taxon>
        <taxon>Bivalvia</taxon>
        <taxon>Autobranchia</taxon>
        <taxon>Pteriomorphia</taxon>
        <taxon>Mytilida</taxon>
        <taxon>Mytiloidea</taxon>
        <taxon>Mytilidae</taxon>
        <taxon>Mytilinae</taxon>
        <taxon>Mytilus</taxon>
    </lineage>
</organism>
<proteinExistence type="predicted"/>
<dbReference type="Proteomes" id="UP000507470">
    <property type="component" value="Unassembled WGS sequence"/>
</dbReference>
<reference evidence="2 3" key="1">
    <citation type="submission" date="2020-06" db="EMBL/GenBank/DDBJ databases">
        <authorList>
            <person name="Li R."/>
            <person name="Bekaert M."/>
        </authorList>
    </citation>
    <scope>NUCLEOTIDE SEQUENCE [LARGE SCALE GENOMIC DNA]</scope>
    <source>
        <strain evidence="3">wild</strain>
    </source>
</reference>